<evidence type="ECO:0000313" key="2">
    <source>
        <dbReference type="EMBL" id="MTV81835.1"/>
    </source>
</evidence>
<dbReference type="Proteomes" id="UP000466388">
    <property type="component" value="Unassembled WGS sequence"/>
</dbReference>
<comment type="caution">
    <text evidence="2">The sequence shown here is derived from an EMBL/GenBank/DDBJ whole genome shotgun (WGS) entry which is preliminary data.</text>
</comment>
<dbReference type="AlphaFoldDB" id="A0A7X2XVJ7"/>
<dbReference type="RefSeq" id="WP_155431126.1">
    <property type="nucleotide sequence ID" value="NZ_WNJO01000004.1"/>
</dbReference>
<keyword evidence="3" id="KW-1185">Reference proteome</keyword>
<proteinExistence type="predicted"/>
<gene>
    <name evidence="2" type="ORF">GM612_04080</name>
</gene>
<keyword evidence="1" id="KW-0472">Membrane</keyword>
<reference evidence="2 3" key="1">
    <citation type="submission" date="2019-11" db="EMBL/GenBank/DDBJ databases">
        <title>Lactobacillus sp. nov. CRM56-3, isolated from fermented tea leaves.</title>
        <authorList>
            <person name="Phuengjayaem S."/>
            <person name="Tanasupawat S."/>
        </authorList>
    </citation>
    <scope>NUCLEOTIDE SEQUENCE [LARGE SCALE GENOMIC DNA]</scope>
    <source>
        <strain evidence="2 3">CRM56-3</strain>
    </source>
</reference>
<name>A0A7X2XVJ7_9LACO</name>
<evidence type="ECO:0000256" key="1">
    <source>
        <dbReference type="SAM" id="Phobius"/>
    </source>
</evidence>
<accession>A0A7X2XVJ7</accession>
<feature type="transmembrane region" description="Helical" evidence="1">
    <location>
        <begin position="61"/>
        <end position="85"/>
    </location>
</feature>
<keyword evidence="1" id="KW-1133">Transmembrane helix</keyword>
<organism evidence="2 3">
    <name type="scientific">Secundilactobacillus folii</name>
    <dbReference type="NCBI Taxonomy" id="2678357"/>
    <lineage>
        <taxon>Bacteria</taxon>
        <taxon>Bacillati</taxon>
        <taxon>Bacillota</taxon>
        <taxon>Bacilli</taxon>
        <taxon>Lactobacillales</taxon>
        <taxon>Lactobacillaceae</taxon>
        <taxon>Secundilactobacillus</taxon>
    </lineage>
</organism>
<dbReference type="EMBL" id="WNJO01000004">
    <property type="protein sequence ID" value="MTV81835.1"/>
    <property type="molecule type" value="Genomic_DNA"/>
</dbReference>
<feature type="transmembrane region" description="Helical" evidence="1">
    <location>
        <begin position="28"/>
        <end position="49"/>
    </location>
</feature>
<sequence length="161" mass="19580">MKTIAEFGVLWLKYFWINRSPWDIFKKFLSVPIFLLLTAQFWVNTYHWISWHVILIPYNPLVATIFVLYLIIGLILYPNCFYYWWFIWLDKRVIGNTFSLANGNLFTPQQQYFGIFAWLFRPVWHFQPAQILLVLWPLWFSLSFTTREKTSTPAQKREELN</sequence>
<keyword evidence="1" id="KW-0812">Transmembrane</keyword>
<protein>
    <submittedName>
        <fullName evidence="2">Uncharacterized protein</fullName>
    </submittedName>
</protein>
<evidence type="ECO:0000313" key="3">
    <source>
        <dbReference type="Proteomes" id="UP000466388"/>
    </source>
</evidence>